<gene>
    <name evidence="3" type="ORF">SAMN04488023_12056</name>
</gene>
<dbReference type="OrthoDB" id="9795626at2"/>
<dbReference type="Proteomes" id="UP000199572">
    <property type="component" value="Unassembled WGS sequence"/>
</dbReference>
<dbReference type="Gene3D" id="3.40.50.300">
    <property type="entry name" value="P-loop containing nucleotide triphosphate hydrolases"/>
    <property type="match status" value="2"/>
</dbReference>
<proteinExistence type="predicted"/>
<sequence>MFIEKITFNNFRVYYGENPVVLSKIKDQHISIIAGNNGFGKTSFLTGLVWGLYGKLMADVDLRYRQEIHESGGYKRYCEKLMNKFAAGSSVEGSENEIFSVALEFTDLLIPTVPCERVSIVRSYNVRTHQEKVEILIDGIVNELTKGVGPEIFINDFILPKEIAKFFFFDAEKIVSLSDIKTAEEKKFLSQAYAEVLGIKKYTDLKINLENVRMRLRNKSANKSDRDRLAKLQSQVVQNEKLISLHQEELEEKSEMILQRRLASDKYQEQLIREGSGISIEQLKMLKESQQDLNVQIAQNKVLFNDILELAPFAIAAAKVLKVKEQLQTELNQSALSHSILSEKYELIKSLLEDRASKIKLDSAAKTELIGMIGDALLPTAVSEQRVLLDFSADQQNRFLAMFDNLGNSFSKYFRQLIADQKRLQSSYYLVNRKLNDAESKEKDSVVSAIRQKKLTTDQQILELEENIVQLHAKISNLNSENQSFSRQISELAKHVKLEAVDQEKDVLAQRTIEQLNQFITRLKTQKKSSLEKNIQRELNRLMHKSDFVGRVGVTIAGEIIDIDLYDHFDQIIDKDMLSKGEQQLYATALLTALIQESNIHFPVFIDSPLQKFDKLHSRNIIKEFYPHIADQVVLFPLLQKELNEEEYQWLLPNVGASYLINQSAKYQSGFLTVQPKDLFLHLNQPVNVQ</sequence>
<dbReference type="STRING" id="390241.SAMN04488023_12056"/>
<dbReference type="RefSeq" id="WP_090886043.1">
    <property type="nucleotide sequence ID" value="NZ_FOGG01000020.1"/>
</dbReference>
<keyword evidence="1" id="KW-0175">Coiled coil</keyword>
<keyword evidence="4" id="KW-1185">Reference proteome</keyword>
<feature type="coiled-coil region" evidence="1">
    <location>
        <begin position="461"/>
        <end position="495"/>
    </location>
</feature>
<dbReference type="EMBL" id="FOGG01000020">
    <property type="protein sequence ID" value="SER91266.1"/>
    <property type="molecule type" value="Genomic_DNA"/>
</dbReference>
<organism evidence="3 4">
    <name type="scientific">Pedobacter rhizosphaerae</name>
    <dbReference type="NCBI Taxonomy" id="390241"/>
    <lineage>
        <taxon>Bacteria</taxon>
        <taxon>Pseudomonadati</taxon>
        <taxon>Bacteroidota</taxon>
        <taxon>Sphingobacteriia</taxon>
        <taxon>Sphingobacteriales</taxon>
        <taxon>Sphingobacteriaceae</taxon>
        <taxon>Pedobacter</taxon>
    </lineage>
</organism>
<protein>
    <submittedName>
        <fullName evidence="3">DNA sulfur modification protein DndD</fullName>
    </submittedName>
</protein>
<dbReference type="InterPro" id="IPR027417">
    <property type="entry name" value="P-loop_NTPase"/>
</dbReference>
<name>A0A1H9T2C5_9SPHI</name>
<dbReference type="Pfam" id="PF13476">
    <property type="entry name" value="AAA_23"/>
    <property type="match status" value="1"/>
</dbReference>
<dbReference type="InterPro" id="IPR038729">
    <property type="entry name" value="Rad50/SbcC_AAA"/>
</dbReference>
<evidence type="ECO:0000313" key="4">
    <source>
        <dbReference type="Proteomes" id="UP000199572"/>
    </source>
</evidence>
<accession>A0A1H9T2C5</accession>
<dbReference type="AlphaFoldDB" id="A0A1H9T2C5"/>
<evidence type="ECO:0000259" key="2">
    <source>
        <dbReference type="Pfam" id="PF13476"/>
    </source>
</evidence>
<reference evidence="3 4" key="1">
    <citation type="submission" date="2016-10" db="EMBL/GenBank/DDBJ databases">
        <authorList>
            <person name="de Groot N.N."/>
        </authorList>
    </citation>
    <scope>NUCLEOTIDE SEQUENCE [LARGE SCALE GENOMIC DNA]</scope>
    <source>
        <strain evidence="3 4">DSM 18610</strain>
    </source>
</reference>
<dbReference type="SUPFAM" id="SSF52540">
    <property type="entry name" value="P-loop containing nucleoside triphosphate hydrolases"/>
    <property type="match status" value="1"/>
</dbReference>
<evidence type="ECO:0000256" key="1">
    <source>
        <dbReference type="SAM" id="Coils"/>
    </source>
</evidence>
<feature type="coiled-coil region" evidence="1">
    <location>
        <begin position="199"/>
        <end position="249"/>
    </location>
</feature>
<feature type="domain" description="Rad50/SbcC-type AAA" evidence="2">
    <location>
        <begin position="5"/>
        <end position="241"/>
    </location>
</feature>
<evidence type="ECO:0000313" key="3">
    <source>
        <dbReference type="EMBL" id="SER91266.1"/>
    </source>
</evidence>